<dbReference type="CDD" id="cd04730">
    <property type="entry name" value="NPD_like"/>
    <property type="match status" value="1"/>
</dbReference>
<dbReference type="EMBL" id="LAZR01009235">
    <property type="protein sequence ID" value="KKM73853.1"/>
    <property type="molecule type" value="Genomic_DNA"/>
</dbReference>
<name>A0A0F9JVY6_9ZZZZ</name>
<dbReference type="AlphaFoldDB" id="A0A0F9JVY6"/>
<evidence type="ECO:0000313" key="4">
    <source>
        <dbReference type="EMBL" id="KKM73853.1"/>
    </source>
</evidence>
<accession>A0A0F9JVY6</accession>
<dbReference type="PANTHER" id="PTHR32332">
    <property type="entry name" value="2-NITROPROPANE DIOXYGENASE"/>
    <property type="match status" value="1"/>
</dbReference>
<proteinExistence type="predicted"/>
<dbReference type="InterPro" id="IPR004136">
    <property type="entry name" value="NMO"/>
</dbReference>
<keyword evidence="3" id="KW-0560">Oxidoreductase</keyword>
<comment type="caution">
    <text evidence="4">The sequence shown here is derived from an EMBL/GenBank/DDBJ whole genome shotgun (WGS) entry which is preliminary data.</text>
</comment>
<sequence length="172" mass="18300">AVEAALPIPGSTKGPAGALIKRGTAEVAKKLKGIAKKMKESGVDVVVVEGMESGGHIGKKTTLSLVPQAKKLLENTPLVAAGGIYDGKTAAAMFILGADGVQMGTRFLASKECDVNEDYKKAVAFAKKKNGVVYTMIDGEDNKTHYWKGLHYVNRFGFCVLGIEELKEESKN</sequence>
<dbReference type="Pfam" id="PF03060">
    <property type="entry name" value="NMO"/>
    <property type="match status" value="1"/>
</dbReference>
<keyword evidence="2" id="KW-0288">FMN</keyword>
<evidence type="ECO:0000256" key="1">
    <source>
        <dbReference type="ARBA" id="ARBA00022630"/>
    </source>
</evidence>
<feature type="non-terminal residue" evidence="4">
    <location>
        <position position="1"/>
    </location>
</feature>
<dbReference type="Gene3D" id="3.20.20.70">
    <property type="entry name" value="Aldolase class I"/>
    <property type="match status" value="1"/>
</dbReference>
<reference evidence="4" key="1">
    <citation type="journal article" date="2015" name="Nature">
        <title>Complex archaea that bridge the gap between prokaryotes and eukaryotes.</title>
        <authorList>
            <person name="Spang A."/>
            <person name="Saw J.H."/>
            <person name="Jorgensen S.L."/>
            <person name="Zaremba-Niedzwiedzka K."/>
            <person name="Martijn J."/>
            <person name="Lind A.E."/>
            <person name="van Eijk R."/>
            <person name="Schleper C."/>
            <person name="Guy L."/>
            <person name="Ettema T.J."/>
        </authorList>
    </citation>
    <scope>NUCLEOTIDE SEQUENCE</scope>
</reference>
<keyword evidence="1" id="KW-0285">Flavoprotein</keyword>
<organism evidence="4">
    <name type="scientific">marine sediment metagenome</name>
    <dbReference type="NCBI Taxonomy" id="412755"/>
    <lineage>
        <taxon>unclassified sequences</taxon>
        <taxon>metagenomes</taxon>
        <taxon>ecological metagenomes</taxon>
    </lineage>
</organism>
<dbReference type="PANTHER" id="PTHR32332:SF20">
    <property type="entry name" value="2-NITROPROPANE DIOXYGENASE-LIKE PROTEIN"/>
    <property type="match status" value="1"/>
</dbReference>
<evidence type="ECO:0000256" key="2">
    <source>
        <dbReference type="ARBA" id="ARBA00022643"/>
    </source>
</evidence>
<protein>
    <submittedName>
        <fullName evidence="4">Uncharacterized protein</fullName>
    </submittedName>
</protein>
<evidence type="ECO:0000256" key="3">
    <source>
        <dbReference type="ARBA" id="ARBA00023002"/>
    </source>
</evidence>
<dbReference type="SUPFAM" id="SSF51412">
    <property type="entry name" value="Inosine monophosphate dehydrogenase (IMPDH)"/>
    <property type="match status" value="1"/>
</dbReference>
<dbReference type="InterPro" id="IPR013785">
    <property type="entry name" value="Aldolase_TIM"/>
</dbReference>
<gene>
    <name evidence="4" type="ORF">LCGC14_1406390</name>
</gene>
<dbReference type="GO" id="GO:0018580">
    <property type="term" value="F:nitronate monooxygenase activity"/>
    <property type="evidence" value="ECO:0007669"/>
    <property type="project" value="InterPro"/>
</dbReference>